<feature type="signal peptide" evidence="1">
    <location>
        <begin position="1"/>
        <end position="24"/>
    </location>
</feature>
<evidence type="ECO:0000313" key="3">
    <source>
        <dbReference type="Proteomes" id="UP001623041"/>
    </source>
</evidence>
<evidence type="ECO:0000256" key="1">
    <source>
        <dbReference type="SAM" id="SignalP"/>
    </source>
</evidence>
<dbReference type="RefSeq" id="WP_406579092.1">
    <property type="nucleotide sequence ID" value="NZ_JBJHQH010000002.1"/>
</dbReference>
<feature type="chain" id="PRO_5047503930" evidence="1">
    <location>
        <begin position="25"/>
        <end position="173"/>
    </location>
</feature>
<reference evidence="2 3" key="1">
    <citation type="submission" date="2024-11" db="EMBL/GenBank/DDBJ databases">
        <authorList>
            <person name="Lucas J.A."/>
        </authorList>
    </citation>
    <scope>NUCLEOTIDE SEQUENCE [LARGE SCALE GENOMIC DNA]</scope>
    <source>
        <strain evidence="2 3">Z 5.4</strain>
    </source>
</reference>
<dbReference type="EMBL" id="JBJHQH010000002">
    <property type="protein sequence ID" value="MFK9090392.1"/>
    <property type="molecule type" value="Genomic_DNA"/>
</dbReference>
<keyword evidence="3" id="KW-1185">Reference proteome</keyword>
<comment type="caution">
    <text evidence="2">The sequence shown here is derived from an EMBL/GenBank/DDBJ whole genome shotgun (WGS) entry which is preliminary data.</text>
</comment>
<sequence>MKKTTIIIAGLIAALCFHSWKVQADDLPRLSPECLENRKNRDLEYNKALMKDIIAGLKLDIDDQSYTEVTDRGLDAAHIIYGGKEIDEVYQSLQQQFIVASRGKPALFVRPAEAYLLYKQPDNTNVAVHLKLNNFKWEVVEKKKEKGNAINYKLLKCEKEYLKEKREYYNKDY</sequence>
<organism evidence="2 3">
    <name type="scientific">Bacillus salipaludis</name>
    <dbReference type="NCBI Taxonomy" id="2547811"/>
    <lineage>
        <taxon>Bacteria</taxon>
        <taxon>Bacillati</taxon>
        <taxon>Bacillota</taxon>
        <taxon>Bacilli</taxon>
        <taxon>Bacillales</taxon>
        <taxon>Bacillaceae</taxon>
        <taxon>Bacillus</taxon>
    </lineage>
</organism>
<name>A0ABW8RAC4_9BACI</name>
<gene>
    <name evidence="2" type="ORF">ACJEBI_02690</name>
</gene>
<evidence type="ECO:0000313" key="2">
    <source>
        <dbReference type="EMBL" id="MFK9090392.1"/>
    </source>
</evidence>
<keyword evidence="1" id="KW-0732">Signal</keyword>
<dbReference type="Proteomes" id="UP001623041">
    <property type="component" value="Unassembled WGS sequence"/>
</dbReference>
<proteinExistence type="predicted"/>
<accession>A0ABW8RAC4</accession>
<protein>
    <submittedName>
        <fullName evidence="2">Uncharacterized protein</fullName>
    </submittedName>
</protein>